<evidence type="ECO:0000256" key="4">
    <source>
        <dbReference type="ARBA" id="ARBA00022989"/>
    </source>
</evidence>
<evidence type="ECO:0000256" key="2">
    <source>
        <dbReference type="ARBA" id="ARBA00006058"/>
    </source>
</evidence>
<evidence type="ECO:0000256" key="1">
    <source>
        <dbReference type="ARBA" id="ARBA00004141"/>
    </source>
</evidence>
<evidence type="ECO:0000256" key="7">
    <source>
        <dbReference type="SAM" id="Phobius"/>
    </source>
</evidence>
<feature type="transmembrane region" description="Helical" evidence="7">
    <location>
        <begin position="75"/>
        <end position="97"/>
    </location>
</feature>
<gene>
    <name evidence="8" type="primary">HaOG205910</name>
    <name evidence="8" type="ORF">B5X24_HaOG205910</name>
</gene>
<comment type="subcellular location">
    <subcellularLocation>
        <location evidence="1">Membrane</location>
        <topology evidence="1">Multi-pass membrane protein</topology>
    </subcellularLocation>
</comment>
<dbReference type="PANTHER" id="PTHR22730:SF1">
    <property type="entry name" value="PROMININ-LIKE PROTEIN"/>
    <property type="match status" value="1"/>
</dbReference>
<accession>A0A2W1BPV0</accession>
<keyword evidence="6" id="KW-0325">Glycoprotein</keyword>
<keyword evidence="3 7" id="KW-0812">Transmembrane</keyword>
<keyword evidence="4 7" id="KW-1133">Transmembrane helix</keyword>
<protein>
    <recommendedName>
        <fullName evidence="10">Prominin-like protein</fullName>
    </recommendedName>
</protein>
<comment type="similarity">
    <text evidence="2">Belongs to the prominin family.</text>
</comment>
<evidence type="ECO:0000256" key="6">
    <source>
        <dbReference type="ARBA" id="ARBA00023180"/>
    </source>
</evidence>
<evidence type="ECO:0008006" key="10">
    <source>
        <dbReference type="Google" id="ProtNLM"/>
    </source>
</evidence>
<dbReference type="PANTHER" id="PTHR22730">
    <property type="entry name" value="PROMININ PROM PROTEIN"/>
    <property type="match status" value="1"/>
</dbReference>
<dbReference type="OrthoDB" id="6229420at2759"/>
<dbReference type="Pfam" id="PF05478">
    <property type="entry name" value="Prominin"/>
    <property type="match status" value="1"/>
</dbReference>
<keyword evidence="5 7" id="KW-0472">Membrane</keyword>
<dbReference type="GO" id="GO:0016020">
    <property type="term" value="C:membrane"/>
    <property type="evidence" value="ECO:0007669"/>
    <property type="project" value="UniProtKB-SubCell"/>
</dbReference>
<dbReference type="AlphaFoldDB" id="A0A2W1BPV0"/>
<sequence length="819" mass="89902">MVTVSDGHAYVKPLKEEWRALLVHYAGPTAVIVVAVLLIAILPLAGLFWCCCYWCRMGRRRRPFDRKYDACLKGILAIILIGLLTLFLFGVVCAFATDSQVETGSAEAADSLKAGIRDAREFLNATQAHARWLLVVNYRELEIKLNSMLYSIGVTASVKLGEFSRAVSVTTLNKLVQQLDGVREQLRSVHALTATLRAKAEELNTGLRKVKNQLLQTLAKCDQPKCRALQDKYKIGQLDTEIQYSQMPDVTELLNNVSALLDSDIKSEVAAGQQVFSDIQRGIQRSVDRHMPDVSQAIADIGKKLAGVADEITWMAGNASAVLQRQESSAAELRRLHATYGPYRRYAGLAAAIALLLITCLLAWGLMCGVCGKRPDVYGASDCCNKGAGSKSLLCGMGAMFLLGSAVTLVLLVYFIVGVATQRFVCDPLTEPRDNRLFGDLEQLVDFENMLFNERRDPDFNMTAALLRCHNNQTIYQVLHLHRLVNLSETSAAVRGSLTRHVAALRPLLPAERPVAILRPAARDKLRRLADSGLSDFDFERILAALETNMTTLALDSLARQLNSTAASLQRPLFAEEVRSLRSASAALSALMHDVLRPMLDYSAQLNSTATKLRDGLRFNHSSLKDAITYLMHETSEAEVFLNTEGPDRVQNMTAGLADTVALRLEQYVQRLAAAARESVGRCGPLSHAFNATRDAACRKILMPVNGYWMSLAWCVVLLAPLLLVAARLARLYLHADAYPGPLVEAGSKRSTLDIEGKIAEWRGRAAPSAPPEPGATRVLLAGDDVVCQLLPPAALLHDLRERLPRQDEDAESGIHDAE</sequence>
<dbReference type="EMBL" id="KZ149989">
    <property type="protein sequence ID" value="PZC75634.1"/>
    <property type="molecule type" value="Genomic_DNA"/>
</dbReference>
<evidence type="ECO:0000313" key="9">
    <source>
        <dbReference type="Proteomes" id="UP000249218"/>
    </source>
</evidence>
<dbReference type="InterPro" id="IPR008795">
    <property type="entry name" value="Prominin"/>
</dbReference>
<feature type="transmembrane region" description="Helical" evidence="7">
    <location>
        <begin position="30"/>
        <end position="54"/>
    </location>
</feature>
<evidence type="ECO:0000256" key="5">
    <source>
        <dbReference type="ARBA" id="ARBA00023136"/>
    </source>
</evidence>
<reference evidence="8 9" key="1">
    <citation type="journal article" date="2017" name="BMC Biol.">
        <title>Genomic innovations, transcriptional plasticity and gene loss underlying the evolution and divergence of two highly polyphagous and invasive Helicoverpa pest species.</title>
        <authorList>
            <person name="Pearce S.L."/>
            <person name="Clarke D.F."/>
            <person name="East P.D."/>
            <person name="Elfekih S."/>
            <person name="Gordon K.H."/>
            <person name="Jermiin L.S."/>
            <person name="McGaughran A."/>
            <person name="Oakeshott J.G."/>
            <person name="Papanikolaou A."/>
            <person name="Perera O.P."/>
            <person name="Rane R.V."/>
            <person name="Richards S."/>
            <person name="Tay W.T."/>
            <person name="Walsh T.K."/>
            <person name="Anderson A."/>
            <person name="Anderson C.J."/>
            <person name="Asgari S."/>
            <person name="Board P.G."/>
            <person name="Bretschneider A."/>
            <person name="Campbell P.M."/>
            <person name="Chertemps T."/>
            <person name="Christeller J.T."/>
            <person name="Coppin C.W."/>
            <person name="Downes S.J."/>
            <person name="Duan G."/>
            <person name="Farnsworth C.A."/>
            <person name="Good R.T."/>
            <person name="Han L.B."/>
            <person name="Han Y.C."/>
            <person name="Hatje K."/>
            <person name="Horne I."/>
            <person name="Huang Y.P."/>
            <person name="Hughes D.S."/>
            <person name="Jacquin-Joly E."/>
            <person name="James W."/>
            <person name="Jhangiani S."/>
            <person name="Kollmar M."/>
            <person name="Kuwar S.S."/>
            <person name="Li S."/>
            <person name="Liu N.Y."/>
            <person name="Maibeche M.T."/>
            <person name="Miller J.R."/>
            <person name="Montagne N."/>
            <person name="Perry T."/>
            <person name="Qu J."/>
            <person name="Song S.V."/>
            <person name="Sutton G.G."/>
            <person name="Vogel H."/>
            <person name="Walenz B.P."/>
            <person name="Xu W."/>
            <person name="Zhang H.J."/>
            <person name="Zou Z."/>
            <person name="Batterham P."/>
            <person name="Edwards O.R."/>
            <person name="Feyereisen R."/>
            <person name="Gibbs R.A."/>
            <person name="Heckel D.G."/>
            <person name="McGrath A."/>
            <person name="Robin C."/>
            <person name="Scherer S.E."/>
            <person name="Worley K.C."/>
            <person name="Wu Y.D."/>
        </authorList>
    </citation>
    <scope>NUCLEOTIDE SEQUENCE [LARGE SCALE GENOMIC DNA]</scope>
    <source>
        <strain evidence="8">Harm_GR_Male_#8</strain>
        <tissue evidence="8">Whole organism</tissue>
    </source>
</reference>
<feature type="transmembrane region" description="Helical" evidence="7">
    <location>
        <begin position="393"/>
        <end position="417"/>
    </location>
</feature>
<name>A0A2W1BPV0_HELAM</name>
<dbReference type="Proteomes" id="UP000249218">
    <property type="component" value="Unassembled WGS sequence"/>
</dbReference>
<feature type="transmembrane region" description="Helical" evidence="7">
    <location>
        <begin position="708"/>
        <end position="727"/>
    </location>
</feature>
<organism evidence="8 9">
    <name type="scientific">Helicoverpa armigera</name>
    <name type="common">Cotton bollworm</name>
    <name type="synonym">Heliothis armigera</name>
    <dbReference type="NCBI Taxonomy" id="29058"/>
    <lineage>
        <taxon>Eukaryota</taxon>
        <taxon>Metazoa</taxon>
        <taxon>Ecdysozoa</taxon>
        <taxon>Arthropoda</taxon>
        <taxon>Hexapoda</taxon>
        <taxon>Insecta</taxon>
        <taxon>Pterygota</taxon>
        <taxon>Neoptera</taxon>
        <taxon>Endopterygota</taxon>
        <taxon>Lepidoptera</taxon>
        <taxon>Glossata</taxon>
        <taxon>Ditrysia</taxon>
        <taxon>Noctuoidea</taxon>
        <taxon>Noctuidae</taxon>
        <taxon>Heliothinae</taxon>
        <taxon>Helicoverpa</taxon>
    </lineage>
</organism>
<evidence type="ECO:0000313" key="8">
    <source>
        <dbReference type="EMBL" id="PZC75634.1"/>
    </source>
</evidence>
<proteinExistence type="inferred from homology"/>
<evidence type="ECO:0000256" key="3">
    <source>
        <dbReference type="ARBA" id="ARBA00022692"/>
    </source>
</evidence>
<keyword evidence="9" id="KW-1185">Reference proteome</keyword>
<feature type="transmembrane region" description="Helical" evidence="7">
    <location>
        <begin position="346"/>
        <end position="372"/>
    </location>
</feature>